<dbReference type="Proteomes" id="UP001293254">
    <property type="component" value="Unassembled WGS sequence"/>
</dbReference>
<dbReference type="AlphaFoldDB" id="A0AAE1YAS9"/>
<accession>A0AAE1YAS9</accession>
<feature type="region of interest" description="Disordered" evidence="1">
    <location>
        <begin position="150"/>
        <end position="176"/>
    </location>
</feature>
<keyword evidence="3" id="KW-1185">Reference proteome</keyword>
<evidence type="ECO:0000313" key="3">
    <source>
        <dbReference type="Proteomes" id="UP001293254"/>
    </source>
</evidence>
<name>A0AAE1YAS9_9LAMI</name>
<proteinExistence type="predicted"/>
<organism evidence="2 3">
    <name type="scientific">Sesamum alatum</name>
    <dbReference type="NCBI Taxonomy" id="300844"/>
    <lineage>
        <taxon>Eukaryota</taxon>
        <taxon>Viridiplantae</taxon>
        <taxon>Streptophyta</taxon>
        <taxon>Embryophyta</taxon>
        <taxon>Tracheophyta</taxon>
        <taxon>Spermatophyta</taxon>
        <taxon>Magnoliopsida</taxon>
        <taxon>eudicotyledons</taxon>
        <taxon>Gunneridae</taxon>
        <taxon>Pentapetalae</taxon>
        <taxon>asterids</taxon>
        <taxon>lamiids</taxon>
        <taxon>Lamiales</taxon>
        <taxon>Pedaliaceae</taxon>
        <taxon>Sesamum</taxon>
    </lineage>
</organism>
<sequence length="176" mass="19515">MHVLFKFRLLGSKSIPSRLWAGVILIRRPILLRPLSFWHHLQEPAESVAQVDMEGSPSNEVHQMPKPPIQQPGAGVTIDTERTPGALYHLTEEDLQELLTATVREALSKAKVTVETTTPLHPRRLFHTNPLEQVTAPGTAASPTLRLLLDQPQTGTRDTSRRGEAPSSRKYVLPGS</sequence>
<protein>
    <submittedName>
        <fullName evidence="2">Uncharacterized protein</fullName>
    </submittedName>
</protein>
<reference evidence="2" key="2">
    <citation type="journal article" date="2024" name="Plant">
        <title>Genomic evolution and insights into agronomic trait innovations of Sesamum species.</title>
        <authorList>
            <person name="Miao H."/>
            <person name="Wang L."/>
            <person name="Qu L."/>
            <person name="Liu H."/>
            <person name="Sun Y."/>
            <person name="Le M."/>
            <person name="Wang Q."/>
            <person name="Wei S."/>
            <person name="Zheng Y."/>
            <person name="Lin W."/>
            <person name="Duan Y."/>
            <person name="Cao H."/>
            <person name="Xiong S."/>
            <person name="Wang X."/>
            <person name="Wei L."/>
            <person name="Li C."/>
            <person name="Ma Q."/>
            <person name="Ju M."/>
            <person name="Zhao R."/>
            <person name="Li G."/>
            <person name="Mu C."/>
            <person name="Tian Q."/>
            <person name="Mei H."/>
            <person name="Zhang T."/>
            <person name="Gao T."/>
            <person name="Zhang H."/>
        </authorList>
    </citation>
    <scope>NUCLEOTIDE SEQUENCE</scope>
    <source>
        <strain evidence="2">3651</strain>
    </source>
</reference>
<evidence type="ECO:0000313" key="2">
    <source>
        <dbReference type="EMBL" id="KAK4426682.1"/>
    </source>
</evidence>
<evidence type="ECO:0000256" key="1">
    <source>
        <dbReference type="SAM" id="MobiDB-lite"/>
    </source>
</evidence>
<gene>
    <name evidence="2" type="ORF">Salat_1436900</name>
</gene>
<dbReference type="EMBL" id="JACGWO010000005">
    <property type="protein sequence ID" value="KAK4426682.1"/>
    <property type="molecule type" value="Genomic_DNA"/>
</dbReference>
<reference evidence="2" key="1">
    <citation type="submission" date="2020-06" db="EMBL/GenBank/DDBJ databases">
        <authorList>
            <person name="Li T."/>
            <person name="Hu X."/>
            <person name="Zhang T."/>
            <person name="Song X."/>
            <person name="Zhang H."/>
            <person name="Dai N."/>
            <person name="Sheng W."/>
            <person name="Hou X."/>
            <person name="Wei L."/>
        </authorList>
    </citation>
    <scope>NUCLEOTIDE SEQUENCE</scope>
    <source>
        <strain evidence="2">3651</strain>
        <tissue evidence="2">Leaf</tissue>
    </source>
</reference>
<comment type="caution">
    <text evidence="2">The sequence shown here is derived from an EMBL/GenBank/DDBJ whole genome shotgun (WGS) entry which is preliminary data.</text>
</comment>